<dbReference type="Gene3D" id="3.50.7.10">
    <property type="entry name" value="GroEL"/>
    <property type="match status" value="1"/>
</dbReference>
<dbReference type="AlphaFoldDB" id="A0A6L2L2P1"/>
<gene>
    <name evidence="1" type="ORF">Tci_026402</name>
</gene>
<dbReference type="EMBL" id="BKCJ010003329">
    <property type="protein sequence ID" value="GEU54424.1"/>
    <property type="molecule type" value="Genomic_DNA"/>
</dbReference>
<accession>A0A6L2L2P1</accession>
<dbReference type="SUPFAM" id="SSF52029">
    <property type="entry name" value="GroEL apical domain-like"/>
    <property type="match status" value="1"/>
</dbReference>
<reference evidence="1" key="1">
    <citation type="journal article" date="2019" name="Sci. Rep.">
        <title>Draft genome of Tanacetum cinerariifolium, the natural source of mosquito coil.</title>
        <authorList>
            <person name="Yamashiro T."/>
            <person name="Shiraishi A."/>
            <person name="Satake H."/>
            <person name="Nakayama K."/>
        </authorList>
    </citation>
    <scope>NUCLEOTIDE SEQUENCE</scope>
</reference>
<dbReference type="PANTHER" id="PTHR45748">
    <property type="entry name" value="1-PHOSPHATIDYLINOSITOL 3-PHOSPHATE 5-KINASE-RELATED"/>
    <property type="match status" value="1"/>
</dbReference>
<dbReference type="GO" id="GO:0010008">
    <property type="term" value="C:endosome membrane"/>
    <property type="evidence" value="ECO:0007669"/>
    <property type="project" value="TreeGrafter"/>
</dbReference>
<keyword evidence="1" id="KW-0418">Kinase</keyword>
<organism evidence="1">
    <name type="scientific">Tanacetum cinerariifolium</name>
    <name type="common">Dalmatian daisy</name>
    <name type="synonym">Chrysanthemum cinerariifolium</name>
    <dbReference type="NCBI Taxonomy" id="118510"/>
    <lineage>
        <taxon>Eukaryota</taxon>
        <taxon>Viridiplantae</taxon>
        <taxon>Streptophyta</taxon>
        <taxon>Embryophyta</taxon>
        <taxon>Tracheophyta</taxon>
        <taxon>Spermatophyta</taxon>
        <taxon>Magnoliopsida</taxon>
        <taxon>eudicotyledons</taxon>
        <taxon>Gunneridae</taxon>
        <taxon>Pentapetalae</taxon>
        <taxon>asterids</taxon>
        <taxon>campanulids</taxon>
        <taxon>Asterales</taxon>
        <taxon>Asteraceae</taxon>
        <taxon>Asteroideae</taxon>
        <taxon>Anthemideae</taxon>
        <taxon>Anthemidinae</taxon>
        <taxon>Tanacetum</taxon>
    </lineage>
</organism>
<comment type="caution">
    <text evidence="1">The sequence shown here is derived from an EMBL/GenBank/DDBJ whole genome shotgun (WGS) entry which is preliminary data.</text>
</comment>
<evidence type="ECO:0000313" key="1">
    <source>
        <dbReference type="EMBL" id="GEU54424.1"/>
    </source>
</evidence>
<protein>
    <submittedName>
        <fullName evidence="1">1-phosphatidylinositol-3-phosphate 5-kinase FAB1B-like</fullName>
    </submittedName>
</protein>
<dbReference type="GO" id="GO:0000285">
    <property type="term" value="F:1-phosphatidylinositol-3-phosphate 5-kinase activity"/>
    <property type="evidence" value="ECO:0007669"/>
    <property type="project" value="TreeGrafter"/>
</dbReference>
<proteinExistence type="predicted"/>
<dbReference type="GO" id="GO:0046854">
    <property type="term" value="P:phosphatidylinositol phosphate biosynthetic process"/>
    <property type="evidence" value="ECO:0007669"/>
    <property type="project" value="TreeGrafter"/>
</dbReference>
<keyword evidence="1" id="KW-0808">Transferase</keyword>
<name>A0A6L2L2P1_TANCI</name>
<dbReference type="InterPro" id="IPR027409">
    <property type="entry name" value="GroEL-like_apical_dom_sf"/>
</dbReference>
<sequence>MDHLKMAVAKIDAHQPDVLLVEKSVSRYAQEYLLAKYISLVINIKRPLLERIVHCTSAQIAPLVDHLSFILRLGKWLHASAMHRSMYTLFTFLHPNLFTNMKIRNGYKMKSMRKTSGNSRENMPPSGLQLAYLEDMLQKEKAEFEESLQKVLNHEGKKDQPVIDILEINRLRRQLLFQSYVGGGSSPKKENEIDFSDPLRDNVGGGVHRALSKEQISVMASLLDTLDAAWTCNKMDTPSVMCDSDNGHHGEDQLLTTSSLPSPTFSTKGSENITEDSTSWFSMPFLNFYGAKNKNSITNSQNLDTLNNYKPVYISTYRESELEGGARLLLAVGVNDTVILVYDDEPTSIISYVLLTPDYMPQMSGD</sequence>
<dbReference type="PANTHER" id="PTHR45748:SF7">
    <property type="entry name" value="1-PHOSPHATIDYLINOSITOL 3-PHOSPHATE 5-KINASE-RELATED"/>
    <property type="match status" value="1"/>
</dbReference>